<organism evidence="2 3">
    <name type="scientific">Parnassius apollo</name>
    <name type="common">Apollo butterfly</name>
    <name type="synonym">Papilio apollo</name>
    <dbReference type="NCBI Taxonomy" id="110799"/>
    <lineage>
        <taxon>Eukaryota</taxon>
        <taxon>Metazoa</taxon>
        <taxon>Ecdysozoa</taxon>
        <taxon>Arthropoda</taxon>
        <taxon>Hexapoda</taxon>
        <taxon>Insecta</taxon>
        <taxon>Pterygota</taxon>
        <taxon>Neoptera</taxon>
        <taxon>Endopterygota</taxon>
        <taxon>Lepidoptera</taxon>
        <taxon>Glossata</taxon>
        <taxon>Ditrysia</taxon>
        <taxon>Papilionoidea</taxon>
        <taxon>Papilionidae</taxon>
        <taxon>Parnassiinae</taxon>
        <taxon>Parnassini</taxon>
        <taxon>Parnassius</taxon>
        <taxon>Parnassius</taxon>
    </lineage>
</organism>
<evidence type="ECO:0000256" key="1">
    <source>
        <dbReference type="SAM" id="MobiDB-lite"/>
    </source>
</evidence>
<feature type="region of interest" description="Disordered" evidence="1">
    <location>
        <begin position="1"/>
        <end position="29"/>
    </location>
</feature>
<dbReference type="AlphaFoldDB" id="A0A8S3VZY1"/>
<proteinExistence type="predicted"/>
<dbReference type="Proteomes" id="UP000691718">
    <property type="component" value="Unassembled WGS sequence"/>
</dbReference>
<dbReference type="OrthoDB" id="6931879at2759"/>
<gene>
    <name evidence="2" type="ORF">PAPOLLO_LOCUS326</name>
</gene>
<accession>A0A8S3VZY1</accession>
<feature type="compositionally biased region" description="Basic residues" evidence="1">
    <location>
        <begin position="109"/>
        <end position="118"/>
    </location>
</feature>
<keyword evidence="3" id="KW-1185">Reference proteome</keyword>
<sequence>MKTKKPLSAAERQRRCRKKRKSEPEKVAEVKRKDLERYHARKKLLADMNVREHRIMKRKWQQANIKRREKKQMLENVLLDTPALSPIPENPQIRPHSATPTLSEASSARGRKKVKRDRSKMYKDNIKLQEKNRTAGEKNS</sequence>
<name>A0A8S3VZY1_PARAO</name>
<reference evidence="2" key="1">
    <citation type="submission" date="2021-04" db="EMBL/GenBank/DDBJ databases">
        <authorList>
            <person name="Tunstrom K."/>
        </authorList>
    </citation>
    <scope>NUCLEOTIDE SEQUENCE</scope>
</reference>
<dbReference type="EMBL" id="CAJQZP010000008">
    <property type="protein sequence ID" value="CAG4931254.1"/>
    <property type="molecule type" value="Genomic_DNA"/>
</dbReference>
<feature type="compositionally biased region" description="Basic and acidic residues" evidence="1">
    <location>
        <begin position="119"/>
        <end position="140"/>
    </location>
</feature>
<evidence type="ECO:0000313" key="3">
    <source>
        <dbReference type="Proteomes" id="UP000691718"/>
    </source>
</evidence>
<comment type="caution">
    <text evidence="2">The sequence shown here is derived from an EMBL/GenBank/DDBJ whole genome shotgun (WGS) entry which is preliminary data.</text>
</comment>
<evidence type="ECO:0000313" key="2">
    <source>
        <dbReference type="EMBL" id="CAG4931254.1"/>
    </source>
</evidence>
<feature type="region of interest" description="Disordered" evidence="1">
    <location>
        <begin position="81"/>
        <end position="140"/>
    </location>
</feature>
<protein>
    <submittedName>
        <fullName evidence="2">(apollo) hypothetical protein</fullName>
    </submittedName>
</protein>